<evidence type="ECO:0000313" key="1">
    <source>
        <dbReference type="EMBL" id="JAE09790.1"/>
    </source>
</evidence>
<dbReference type="EMBL" id="GBRH01188106">
    <property type="protein sequence ID" value="JAE09790.1"/>
    <property type="molecule type" value="Transcribed_RNA"/>
</dbReference>
<accession>A0A0A9F9S5</accession>
<organism evidence="1">
    <name type="scientific">Arundo donax</name>
    <name type="common">Giant reed</name>
    <name type="synonym">Donax arundinaceus</name>
    <dbReference type="NCBI Taxonomy" id="35708"/>
    <lineage>
        <taxon>Eukaryota</taxon>
        <taxon>Viridiplantae</taxon>
        <taxon>Streptophyta</taxon>
        <taxon>Embryophyta</taxon>
        <taxon>Tracheophyta</taxon>
        <taxon>Spermatophyta</taxon>
        <taxon>Magnoliopsida</taxon>
        <taxon>Liliopsida</taxon>
        <taxon>Poales</taxon>
        <taxon>Poaceae</taxon>
        <taxon>PACMAD clade</taxon>
        <taxon>Arundinoideae</taxon>
        <taxon>Arundineae</taxon>
        <taxon>Arundo</taxon>
    </lineage>
</organism>
<name>A0A0A9F9S5_ARUDO</name>
<reference evidence="1" key="2">
    <citation type="journal article" date="2015" name="Data Brief">
        <title>Shoot transcriptome of the giant reed, Arundo donax.</title>
        <authorList>
            <person name="Barrero R.A."/>
            <person name="Guerrero F.D."/>
            <person name="Moolhuijzen P."/>
            <person name="Goolsby J.A."/>
            <person name="Tidwell J."/>
            <person name="Bellgard S.E."/>
            <person name="Bellgard M.I."/>
        </authorList>
    </citation>
    <scope>NUCLEOTIDE SEQUENCE</scope>
    <source>
        <tissue evidence="1">Shoot tissue taken approximately 20 cm above the soil surface</tissue>
    </source>
</reference>
<proteinExistence type="predicted"/>
<reference evidence="1" key="1">
    <citation type="submission" date="2014-09" db="EMBL/GenBank/DDBJ databases">
        <authorList>
            <person name="Magalhaes I.L.F."/>
            <person name="Oliveira U."/>
            <person name="Santos F.R."/>
            <person name="Vidigal T.H.D.A."/>
            <person name="Brescovit A.D."/>
            <person name="Santos A.J."/>
        </authorList>
    </citation>
    <scope>NUCLEOTIDE SEQUENCE</scope>
    <source>
        <tissue evidence="1">Shoot tissue taken approximately 20 cm above the soil surface</tissue>
    </source>
</reference>
<sequence>MPGSFHRSRSSAGPWLSLRAVLGSWCWMVKTQAQKAS</sequence>
<dbReference type="AlphaFoldDB" id="A0A0A9F9S5"/>
<protein>
    <submittedName>
        <fullName evidence="1">Uncharacterized protein</fullName>
    </submittedName>
</protein>